<evidence type="ECO:0000256" key="1">
    <source>
        <dbReference type="ARBA" id="ARBA00007626"/>
    </source>
</evidence>
<dbReference type="Pfam" id="PF01535">
    <property type="entry name" value="PPR"/>
    <property type="match status" value="2"/>
</dbReference>
<evidence type="ECO:0000256" key="3">
    <source>
        <dbReference type="PROSITE-ProRule" id="PRU00708"/>
    </source>
</evidence>
<comment type="similarity">
    <text evidence="1">Belongs to the PPR family. P subfamily.</text>
</comment>
<dbReference type="InterPro" id="IPR051240">
    <property type="entry name" value="Mito_RNA-Proc/Resp"/>
</dbReference>
<evidence type="ECO:0000256" key="2">
    <source>
        <dbReference type="ARBA" id="ARBA00022737"/>
    </source>
</evidence>
<dbReference type="EMBL" id="BDDD01001112">
    <property type="protein sequence ID" value="GAV73476.1"/>
    <property type="molecule type" value="Genomic_DNA"/>
</dbReference>
<organism evidence="4 5">
    <name type="scientific">Cephalotus follicularis</name>
    <name type="common">Albany pitcher plant</name>
    <dbReference type="NCBI Taxonomy" id="3775"/>
    <lineage>
        <taxon>Eukaryota</taxon>
        <taxon>Viridiplantae</taxon>
        <taxon>Streptophyta</taxon>
        <taxon>Embryophyta</taxon>
        <taxon>Tracheophyta</taxon>
        <taxon>Spermatophyta</taxon>
        <taxon>Magnoliopsida</taxon>
        <taxon>eudicotyledons</taxon>
        <taxon>Gunneridae</taxon>
        <taxon>Pentapetalae</taxon>
        <taxon>rosids</taxon>
        <taxon>fabids</taxon>
        <taxon>Oxalidales</taxon>
        <taxon>Cephalotaceae</taxon>
        <taxon>Cephalotus</taxon>
    </lineage>
</organism>
<keyword evidence="2" id="KW-0677">Repeat</keyword>
<reference evidence="5" key="1">
    <citation type="submission" date="2016-04" db="EMBL/GenBank/DDBJ databases">
        <title>Cephalotus genome sequencing.</title>
        <authorList>
            <person name="Fukushima K."/>
            <person name="Hasebe M."/>
            <person name="Fang X."/>
        </authorList>
    </citation>
    <scope>NUCLEOTIDE SEQUENCE [LARGE SCALE GENOMIC DNA]</scope>
    <source>
        <strain evidence="5">cv. St1</strain>
    </source>
</reference>
<evidence type="ECO:0000313" key="4">
    <source>
        <dbReference type="EMBL" id="GAV73476.1"/>
    </source>
</evidence>
<sequence length="400" mass="45862">MLVYVRNLLYMNLRLPNKRVSSLLSMVNYLSFILASPSSSTIIVSSPAFICFTSFLYITKYSFGSKSSPQCFFDGITKDYLRNIIHQNHWDDPKMVALFSSALSPIWVSKVLVELKEEPKEALEFFKWAKSRTGFSHTTESYTILVHILFHARLYFDATSILKELILSRSVFLGFDVFDMLWSTRNVCVYGFGVFDALFSVLVELGMLEEANQCFMKMKRFRVLPKTRSCNALLHRLCKFGKGDLLMKFFNDMVETGIGPSIFTYNIMIDYLCKEGDIGTARLKFLQMKQMGITPDIVTYNSLIDGYGKAGFLNESVCILEEMKKAGCQPDIITYNALINCFCKFERMPQAFEFLHEMKVRGLKPNVVTYSTLIDALCKVGMLQVAIKLFVDMRKSWSFS</sequence>
<comment type="caution">
    <text evidence="4">The sequence shown here is derived from an EMBL/GenBank/DDBJ whole genome shotgun (WGS) entry which is preliminary data.</text>
</comment>
<dbReference type="NCBIfam" id="TIGR00756">
    <property type="entry name" value="PPR"/>
    <property type="match status" value="5"/>
</dbReference>
<dbReference type="STRING" id="3775.A0A1Q3BZT1"/>
<feature type="repeat" description="PPR" evidence="3">
    <location>
        <begin position="331"/>
        <end position="365"/>
    </location>
</feature>
<dbReference type="Pfam" id="PF13041">
    <property type="entry name" value="PPR_2"/>
    <property type="match status" value="2"/>
</dbReference>
<name>A0A1Q3BZT1_CEPFO</name>
<dbReference type="AlphaFoldDB" id="A0A1Q3BZT1"/>
<feature type="repeat" description="PPR" evidence="3">
    <location>
        <begin position="366"/>
        <end position="396"/>
    </location>
</feature>
<keyword evidence="5" id="KW-1185">Reference proteome</keyword>
<protein>
    <submittedName>
        <fullName evidence="4">PPR domain-containing protein/PPR_1 domain-containing protein/PPR_2 domain-containing protein</fullName>
    </submittedName>
</protein>
<feature type="repeat" description="PPR" evidence="3">
    <location>
        <begin position="261"/>
        <end position="295"/>
    </location>
</feature>
<gene>
    <name evidence="4" type="ORF">CFOL_v3_16961</name>
</gene>
<dbReference type="InterPro" id="IPR002885">
    <property type="entry name" value="PPR_rpt"/>
</dbReference>
<dbReference type="GO" id="GO:0003729">
    <property type="term" value="F:mRNA binding"/>
    <property type="evidence" value="ECO:0007669"/>
    <property type="project" value="TreeGrafter"/>
</dbReference>
<dbReference type="Gene3D" id="1.25.40.10">
    <property type="entry name" value="Tetratricopeptide repeat domain"/>
    <property type="match status" value="3"/>
</dbReference>
<dbReference type="PANTHER" id="PTHR47933">
    <property type="entry name" value="PENTATRICOPEPTIDE REPEAT-CONTAINING PROTEIN 1, MITOCHONDRIAL"/>
    <property type="match status" value="1"/>
</dbReference>
<evidence type="ECO:0000313" key="5">
    <source>
        <dbReference type="Proteomes" id="UP000187406"/>
    </source>
</evidence>
<dbReference type="OrthoDB" id="185373at2759"/>
<dbReference type="InterPro" id="IPR011990">
    <property type="entry name" value="TPR-like_helical_dom_sf"/>
</dbReference>
<dbReference type="PANTHER" id="PTHR47933:SF11">
    <property type="entry name" value="PENTATRICOPEPTIDE REPEAT-CONTAINING PROTEIN 2"/>
    <property type="match status" value="1"/>
</dbReference>
<feature type="repeat" description="PPR" evidence="3">
    <location>
        <begin position="226"/>
        <end position="260"/>
    </location>
</feature>
<proteinExistence type="inferred from homology"/>
<accession>A0A1Q3BZT1</accession>
<dbReference type="InParanoid" id="A0A1Q3BZT1"/>
<dbReference type="PROSITE" id="PS51375">
    <property type="entry name" value="PPR"/>
    <property type="match status" value="5"/>
</dbReference>
<feature type="repeat" description="PPR" evidence="3">
    <location>
        <begin position="296"/>
        <end position="330"/>
    </location>
</feature>
<dbReference type="Proteomes" id="UP000187406">
    <property type="component" value="Unassembled WGS sequence"/>
</dbReference>